<dbReference type="EMBL" id="JAGGLP010000043">
    <property type="protein sequence ID" value="MBP2056268.1"/>
    <property type="molecule type" value="Genomic_DNA"/>
</dbReference>
<feature type="domain" description="Carrier" evidence="5">
    <location>
        <begin position="773"/>
        <end position="844"/>
    </location>
</feature>
<dbReference type="Pfam" id="PF00668">
    <property type="entry name" value="Condensation"/>
    <property type="match status" value="1"/>
</dbReference>
<dbReference type="InterPro" id="IPR029058">
    <property type="entry name" value="AB_hydrolase_fold"/>
</dbReference>
<gene>
    <name evidence="6" type="ORF">AVL59_22975</name>
    <name evidence="7" type="ORF">J2Z21_009286</name>
</gene>
<dbReference type="GO" id="GO:0005737">
    <property type="term" value="C:cytoplasm"/>
    <property type="evidence" value="ECO:0007669"/>
    <property type="project" value="TreeGrafter"/>
</dbReference>
<dbReference type="GO" id="GO:0043041">
    <property type="term" value="P:amino acid activation for nonribosomal peptide biosynthetic process"/>
    <property type="evidence" value="ECO:0007669"/>
    <property type="project" value="TreeGrafter"/>
</dbReference>
<dbReference type="AlphaFoldDB" id="A0A1B1AZQ3"/>
<dbReference type="GO" id="GO:0044550">
    <property type="term" value="P:secondary metabolite biosynthetic process"/>
    <property type="evidence" value="ECO:0007669"/>
    <property type="project" value="TreeGrafter"/>
</dbReference>
<dbReference type="PROSITE" id="PS00455">
    <property type="entry name" value="AMP_BINDING"/>
    <property type="match status" value="1"/>
</dbReference>
<evidence type="ECO:0000259" key="5">
    <source>
        <dbReference type="PROSITE" id="PS50075"/>
    </source>
</evidence>
<dbReference type="PROSITE" id="PS50075">
    <property type="entry name" value="CARRIER"/>
    <property type="match status" value="1"/>
</dbReference>
<keyword evidence="4" id="KW-0597">Phosphoprotein</keyword>
<dbReference type="PANTHER" id="PTHR45527:SF1">
    <property type="entry name" value="FATTY ACID SYNTHASE"/>
    <property type="match status" value="1"/>
</dbReference>
<evidence type="ECO:0000256" key="4">
    <source>
        <dbReference type="ARBA" id="ARBA00022553"/>
    </source>
</evidence>
<dbReference type="FunFam" id="2.30.38.10:FF:000001">
    <property type="entry name" value="Non-ribosomal peptide synthetase PvdI"/>
    <property type="match status" value="1"/>
</dbReference>
<dbReference type="CDD" id="cd12117">
    <property type="entry name" value="A_NRPS_Srf_like"/>
    <property type="match status" value="1"/>
</dbReference>
<comment type="similarity">
    <text evidence="2">Belongs to the ATP-dependent AMP-binding enzyme family.</text>
</comment>
<dbReference type="Pfam" id="PF00501">
    <property type="entry name" value="AMP-binding"/>
    <property type="match status" value="1"/>
</dbReference>
<accession>A0A1B1AZQ3</accession>
<dbReference type="InterPro" id="IPR009081">
    <property type="entry name" value="PP-bd_ACP"/>
</dbReference>
<dbReference type="InterPro" id="IPR020806">
    <property type="entry name" value="PKS_PP-bd"/>
</dbReference>
<dbReference type="SUPFAM" id="SSF52777">
    <property type="entry name" value="CoA-dependent acyltransferases"/>
    <property type="match status" value="1"/>
</dbReference>
<dbReference type="Proteomes" id="UP000092659">
    <property type="component" value="Chromosome"/>
</dbReference>
<sequence>MSITDDDALLAEHCSRTLASLPSELALPTDRQRPSQASSVMEVHRFEVAPETHVLAAAGETRATLHTMVCAAVATLLTRLGAGADIPIAAPAAARPGAPQGGAAHFFANHLVLRIDTSGDPSLRELLARTREVDRVARAIHDVSAEQLARVVDLKQYAGQNRLVQVIVTVNDEATPGSGLAGTSGFDLAIGVAEHRQDDQGPAGIVGEIAYDTDLFDRATAVSLADRLVRVLTAFSTEPDTALSRVELLSGQERKELLETSGGAERALGEHTLVELFEARVVSTPDAVALVCGEESLTFAELNSRANALAHRLVGSGLRPEEPVAILMHRSAETIVAILATLKAGGCYLPLHLAHPTERMLGVMDAADVRVLLTDAPHADHEATRGTARAVVVTKDAEDGASTGNLDRKPLPDQAAYLMYTSGSTGVPKGILVPHRSAVCLALDSSMKDSVLERMLVQSPLAFDPSTGEIWCPLLRKGQLVIAPPADLDAQVMKGLIKRHGVTGGLFSGGLFKMLTDDAADVFSGMPGVYTGGEVLSPVALRKALQASPGLVVRPQYGPTEATLAVTCHALERADQVPGDVPIGRPMDNRRIYVLDEHLNPVPTGMVGELYLGGEGLARCYAGNPALTAERFVPDPFHGTGARMYRSGDLGRWTRDGVLIFVGRTDEQVKVRGYRIELGEVETVLSWQEGVRKVAVIVRQDQPGNERLVAYVVPSEGRALDLAALAEGARKTLPGYMMPAAIVALPELPLTPNGKLDRRALPAPDYGGGAGCGARTANEERLCAMFAEILGLEDVSVDDGFFSLGGDSLLATRLRTRIRADLGVDIKAQILVRNPTVAELAQLI</sequence>
<dbReference type="Pfam" id="PF13193">
    <property type="entry name" value="AMP-binding_C"/>
    <property type="match status" value="1"/>
</dbReference>
<dbReference type="FunFam" id="3.40.50.980:FF:000001">
    <property type="entry name" value="Non-ribosomal peptide synthetase"/>
    <property type="match status" value="1"/>
</dbReference>
<dbReference type="SUPFAM" id="SSF56801">
    <property type="entry name" value="Acetyl-CoA synthetase-like"/>
    <property type="match status" value="1"/>
</dbReference>
<dbReference type="PANTHER" id="PTHR45527">
    <property type="entry name" value="NONRIBOSOMAL PEPTIDE SYNTHETASE"/>
    <property type="match status" value="1"/>
</dbReference>
<dbReference type="Gene3D" id="3.30.300.30">
    <property type="match status" value="1"/>
</dbReference>
<dbReference type="Gene3D" id="3.30.559.30">
    <property type="entry name" value="Nonribosomal peptide synthetase, condensation domain"/>
    <property type="match status" value="1"/>
</dbReference>
<dbReference type="InterPro" id="IPR001242">
    <property type="entry name" value="Condensation_dom"/>
</dbReference>
<name>A0A1B1AZQ3_9ACTN</name>
<keyword evidence="9" id="KW-1185">Reference proteome</keyword>
<dbReference type="PROSITE" id="PS00012">
    <property type="entry name" value="PHOSPHOPANTETHEINE"/>
    <property type="match status" value="1"/>
</dbReference>
<dbReference type="InterPro" id="IPR010071">
    <property type="entry name" value="AA_adenyl_dom"/>
</dbReference>
<dbReference type="Gene3D" id="2.30.38.10">
    <property type="entry name" value="Luciferase, Domain 3"/>
    <property type="match status" value="1"/>
</dbReference>
<dbReference type="EMBL" id="CP016279">
    <property type="protein sequence ID" value="ANP52054.1"/>
    <property type="molecule type" value="Genomic_DNA"/>
</dbReference>
<evidence type="ECO:0000313" key="9">
    <source>
        <dbReference type="Proteomes" id="UP001519309"/>
    </source>
</evidence>
<dbReference type="SUPFAM" id="SSF47336">
    <property type="entry name" value="ACP-like"/>
    <property type="match status" value="1"/>
</dbReference>
<dbReference type="GO" id="GO:0003824">
    <property type="term" value="F:catalytic activity"/>
    <property type="evidence" value="ECO:0007669"/>
    <property type="project" value="InterPro"/>
</dbReference>
<dbReference type="RefSeq" id="WP_067307536.1">
    <property type="nucleotide sequence ID" value="NZ_CP016279.1"/>
</dbReference>
<dbReference type="Pfam" id="PF00550">
    <property type="entry name" value="PP-binding"/>
    <property type="match status" value="1"/>
</dbReference>
<dbReference type="InterPro" id="IPR045851">
    <property type="entry name" value="AMP-bd_C_sf"/>
</dbReference>
<protein>
    <submittedName>
        <fullName evidence="7">Amino acid adenylation domain-containing protein</fullName>
    </submittedName>
    <submittedName>
        <fullName evidence="6">Peptide synthetase</fullName>
    </submittedName>
</protein>
<dbReference type="Gene3D" id="3.40.50.980">
    <property type="match status" value="2"/>
</dbReference>
<dbReference type="InterPro" id="IPR036736">
    <property type="entry name" value="ACP-like_sf"/>
</dbReference>
<dbReference type="Gene3D" id="3.40.50.1820">
    <property type="entry name" value="alpha/beta hydrolase"/>
    <property type="match status" value="1"/>
</dbReference>
<evidence type="ECO:0000256" key="1">
    <source>
        <dbReference type="ARBA" id="ARBA00001957"/>
    </source>
</evidence>
<comment type="cofactor">
    <cofactor evidence="1">
        <name>pantetheine 4'-phosphate</name>
        <dbReference type="ChEBI" id="CHEBI:47942"/>
    </cofactor>
</comment>
<evidence type="ECO:0000313" key="6">
    <source>
        <dbReference type="EMBL" id="ANP52054.1"/>
    </source>
</evidence>
<evidence type="ECO:0000256" key="2">
    <source>
        <dbReference type="ARBA" id="ARBA00006432"/>
    </source>
</evidence>
<dbReference type="InterPro" id="IPR020845">
    <property type="entry name" value="AMP-binding_CS"/>
</dbReference>
<dbReference type="OrthoDB" id="2472181at2"/>
<evidence type="ECO:0000313" key="8">
    <source>
        <dbReference type="Proteomes" id="UP000092659"/>
    </source>
</evidence>
<dbReference type="FunFam" id="3.30.300.30:FF:000010">
    <property type="entry name" value="Enterobactin synthetase component F"/>
    <property type="match status" value="1"/>
</dbReference>
<dbReference type="InterPro" id="IPR000873">
    <property type="entry name" value="AMP-dep_synth/lig_dom"/>
</dbReference>
<dbReference type="Proteomes" id="UP001519309">
    <property type="component" value="Unassembled WGS sequence"/>
</dbReference>
<proteinExistence type="inferred from homology"/>
<dbReference type="SMART" id="SM00823">
    <property type="entry name" value="PKS_PP"/>
    <property type="match status" value="1"/>
</dbReference>
<dbReference type="GO" id="GO:0031177">
    <property type="term" value="F:phosphopantetheine binding"/>
    <property type="evidence" value="ECO:0007669"/>
    <property type="project" value="InterPro"/>
</dbReference>
<evidence type="ECO:0000313" key="7">
    <source>
        <dbReference type="EMBL" id="MBP2056268.1"/>
    </source>
</evidence>
<dbReference type="InterPro" id="IPR025110">
    <property type="entry name" value="AMP-bd_C"/>
</dbReference>
<dbReference type="NCBIfam" id="TIGR01733">
    <property type="entry name" value="AA-adenyl-dom"/>
    <property type="match status" value="1"/>
</dbReference>
<dbReference type="STRING" id="68214.AVL59_22975"/>
<dbReference type="InterPro" id="IPR006162">
    <property type="entry name" value="Ppantetheine_attach_site"/>
</dbReference>
<dbReference type="FunFam" id="1.10.1200.10:FF:000005">
    <property type="entry name" value="Nonribosomal peptide synthetase 1"/>
    <property type="match status" value="1"/>
</dbReference>
<dbReference type="KEGG" id="sgs:AVL59_22975"/>
<organism evidence="6 8">
    <name type="scientific">Streptomyces griseochromogenes</name>
    <dbReference type="NCBI Taxonomy" id="68214"/>
    <lineage>
        <taxon>Bacteria</taxon>
        <taxon>Bacillati</taxon>
        <taxon>Actinomycetota</taxon>
        <taxon>Actinomycetes</taxon>
        <taxon>Kitasatosporales</taxon>
        <taxon>Streptomycetaceae</taxon>
        <taxon>Streptomyces</taxon>
    </lineage>
</organism>
<reference evidence="7 9" key="2">
    <citation type="submission" date="2021-03" db="EMBL/GenBank/DDBJ databases">
        <title>Genomic Encyclopedia of Type Strains, Phase IV (KMG-IV): sequencing the most valuable type-strain genomes for metagenomic binning, comparative biology and taxonomic classification.</title>
        <authorList>
            <person name="Goeker M."/>
        </authorList>
    </citation>
    <scope>NUCLEOTIDE SEQUENCE [LARGE SCALE GENOMIC DNA]</scope>
    <source>
        <strain evidence="7 9">DSM 40499</strain>
    </source>
</reference>
<reference evidence="6 8" key="1">
    <citation type="submission" date="2016-06" db="EMBL/GenBank/DDBJ databases">
        <title>Complete genome sequence of Streptomyces griseochromogenes ATCC 14511, the Blasticidin S producer.</title>
        <authorList>
            <person name="Wu L."/>
        </authorList>
    </citation>
    <scope>NUCLEOTIDE SEQUENCE [LARGE SCALE GENOMIC DNA]</scope>
    <source>
        <strain evidence="6 8">ATCC 14511</strain>
    </source>
</reference>
<dbReference type="GO" id="GO:0017000">
    <property type="term" value="P:antibiotic biosynthetic process"/>
    <property type="evidence" value="ECO:0007669"/>
    <property type="project" value="UniProtKB-ARBA"/>
</dbReference>
<keyword evidence="3" id="KW-0596">Phosphopantetheine</keyword>
<evidence type="ECO:0000256" key="3">
    <source>
        <dbReference type="ARBA" id="ARBA00022450"/>
    </source>
</evidence>